<protein>
    <submittedName>
        <fullName evidence="2">Uncharacterized protein</fullName>
    </submittedName>
</protein>
<evidence type="ECO:0000256" key="1">
    <source>
        <dbReference type="SAM" id="Phobius"/>
    </source>
</evidence>
<comment type="caution">
    <text evidence="2">The sequence shown here is derived from an EMBL/GenBank/DDBJ whole genome shotgun (WGS) entry which is preliminary data.</text>
</comment>
<keyword evidence="3" id="KW-1185">Reference proteome</keyword>
<accession>A0ABQ7XFA2</accession>
<gene>
    <name evidence="2" type="ORF">HID58_057803</name>
</gene>
<keyword evidence="1" id="KW-0812">Transmembrane</keyword>
<keyword evidence="1" id="KW-0472">Membrane</keyword>
<evidence type="ECO:0000313" key="3">
    <source>
        <dbReference type="Proteomes" id="UP000824890"/>
    </source>
</evidence>
<feature type="transmembrane region" description="Helical" evidence="1">
    <location>
        <begin position="12"/>
        <end position="33"/>
    </location>
</feature>
<keyword evidence="1" id="KW-1133">Transmembrane helix</keyword>
<name>A0ABQ7XFA2_BRANA</name>
<dbReference type="EMBL" id="JAGKQM010000330">
    <property type="protein sequence ID" value="KAH0854650.1"/>
    <property type="molecule type" value="Genomic_DNA"/>
</dbReference>
<proteinExistence type="predicted"/>
<dbReference type="Proteomes" id="UP000824890">
    <property type="component" value="Unassembled WGS sequence"/>
</dbReference>
<reference evidence="2 3" key="1">
    <citation type="submission" date="2021-05" db="EMBL/GenBank/DDBJ databases">
        <title>Genome Assembly of Synthetic Allotetraploid Brassica napus Reveals Homoeologous Exchanges between Subgenomes.</title>
        <authorList>
            <person name="Davis J.T."/>
        </authorList>
    </citation>
    <scope>NUCLEOTIDE SEQUENCE [LARGE SCALE GENOMIC DNA]</scope>
    <source>
        <strain evidence="3">cv. Da-Ae</strain>
        <tissue evidence="2">Seedling</tissue>
    </source>
</reference>
<evidence type="ECO:0000313" key="2">
    <source>
        <dbReference type="EMBL" id="KAH0854650.1"/>
    </source>
</evidence>
<organism evidence="2 3">
    <name type="scientific">Brassica napus</name>
    <name type="common">Rape</name>
    <dbReference type="NCBI Taxonomy" id="3708"/>
    <lineage>
        <taxon>Eukaryota</taxon>
        <taxon>Viridiplantae</taxon>
        <taxon>Streptophyta</taxon>
        <taxon>Embryophyta</taxon>
        <taxon>Tracheophyta</taxon>
        <taxon>Spermatophyta</taxon>
        <taxon>Magnoliopsida</taxon>
        <taxon>eudicotyledons</taxon>
        <taxon>Gunneridae</taxon>
        <taxon>Pentapetalae</taxon>
        <taxon>rosids</taxon>
        <taxon>malvids</taxon>
        <taxon>Brassicales</taxon>
        <taxon>Brassicaceae</taxon>
        <taxon>Brassiceae</taxon>
        <taxon>Brassica</taxon>
    </lineage>
</organism>
<sequence>MSELKKMNRGRVAIDLFFNCCFVVCLKSLALFPAKFHEGMKLAKLLVSFAKFSSLSKAVSSTLLSQLQLMKALKYPLHWETGEIGSSDDGMPPPSVWGAM</sequence>